<dbReference type="InterPro" id="IPR050415">
    <property type="entry name" value="MRET"/>
</dbReference>
<dbReference type="InterPro" id="IPR012675">
    <property type="entry name" value="Beta-grasp_dom_sf"/>
</dbReference>
<evidence type="ECO:0000259" key="11">
    <source>
        <dbReference type="PROSITE" id="PS51085"/>
    </source>
</evidence>
<evidence type="ECO:0000256" key="7">
    <source>
        <dbReference type="ARBA" id="ARBA00023004"/>
    </source>
</evidence>
<dbReference type="SUPFAM" id="SSF52343">
    <property type="entry name" value="Ferredoxin reductase-like, C-terminal NADP-linked domain"/>
    <property type="match status" value="1"/>
</dbReference>
<feature type="domain" description="FAD-binding FR-type" evidence="12">
    <location>
        <begin position="24"/>
        <end position="130"/>
    </location>
</feature>
<dbReference type="CDD" id="cd06215">
    <property type="entry name" value="FNR_iron_sulfur_binding_1"/>
    <property type="match status" value="1"/>
</dbReference>
<keyword evidence="7" id="KW-0408">Iron</keyword>
<dbReference type="PROSITE" id="PS00197">
    <property type="entry name" value="2FE2S_FER_1"/>
    <property type="match status" value="1"/>
</dbReference>
<sequence length="382" mass="41135">MADAVTAGTGEAIAGFLDPALPLWNPEEDDVLVVRQVRPETHDVKTFVLAPKTPRRFAYQPGQFLTLELEVGGEKLNRCYTIASAPTRPGTIAITVKRVPGGPVSNFLHDTLVAGSEIRAVGPMGDFTCLAHPAPKYLFLSGGSGITPLMSMARSFHDLAEARDIVFVHAARTPADIVFRDELGLMARNQPSFRFAPICEGDAPFERWSGFRGRLTPALLKEIAPDFMQREVFVCGPSPFMAAARTILKDAGFDMARHHEESFNFAELAAAEPEVAAEVIAAEAAIEAGPAVATVPVYKVEFAKSKRVVEVPADVFVLEAARRAGMRLPSSCTKGMCGTCKSKLVSGTVEMKHAGGIRQREIDAGLVLICCAKPTSDLVIEK</sequence>
<evidence type="ECO:0000256" key="5">
    <source>
        <dbReference type="ARBA" id="ARBA00022827"/>
    </source>
</evidence>
<gene>
    <name evidence="13" type="ORF">I5731_06075</name>
</gene>
<evidence type="ECO:0000256" key="3">
    <source>
        <dbReference type="ARBA" id="ARBA00022714"/>
    </source>
</evidence>
<accession>A0A931MXM8</accession>
<evidence type="ECO:0000313" key="14">
    <source>
        <dbReference type="Proteomes" id="UP000631694"/>
    </source>
</evidence>
<dbReference type="PRINTS" id="PR00410">
    <property type="entry name" value="PHEHYDRXLASE"/>
</dbReference>
<dbReference type="PROSITE" id="PS51384">
    <property type="entry name" value="FAD_FR"/>
    <property type="match status" value="1"/>
</dbReference>
<dbReference type="InterPro" id="IPR001433">
    <property type="entry name" value="OxRdtase_FAD/NAD-bd"/>
</dbReference>
<dbReference type="PANTHER" id="PTHR47354">
    <property type="entry name" value="NADH OXIDOREDUCTASE HCR"/>
    <property type="match status" value="1"/>
</dbReference>
<dbReference type="Pfam" id="PF00111">
    <property type="entry name" value="Fer2"/>
    <property type="match status" value="1"/>
</dbReference>
<dbReference type="InterPro" id="IPR039261">
    <property type="entry name" value="FNR_nucleotide-bd"/>
</dbReference>
<protein>
    <submittedName>
        <fullName evidence="13">Hybrid-cluster NAD(P)-dependent oxidoreductase</fullName>
    </submittedName>
</protein>
<evidence type="ECO:0000256" key="2">
    <source>
        <dbReference type="ARBA" id="ARBA00022630"/>
    </source>
</evidence>
<evidence type="ECO:0000256" key="8">
    <source>
        <dbReference type="ARBA" id="ARBA00023014"/>
    </source>
</evidence>
<evidence type="ECO:0000313" key="13">
    <source>
        <dbReference type="EMBL" id="MBH0237382.1"/>
    </source>
</evidence>
<dbReference type="PRINTS" id="PR00371">
    <property type="entry name" value="FPNCR"/>
</dbReference>
<keyword evidence="14" id="KW-1185">Reference proteome</keyword>
<evidence type="ECO:0000256" key="6">
    <source>
        <dbReference type="ARBA" id="ARBA00023002"/>
    </source>
</evidence>
<keyword evidence="5" id="KW-0274">FAD</keyword>
<dbReference type="SUPFAM" id="SSF54292">
    <property type="entry name" value="2Fe-2S ferredoxin-like"/>
    <property type="match status" value="1"/>
</dbReference>
<dbReference type="GO" id="GO:0046872">
    <property type="term" value="F:metal ion binding"/>
    <property type="evidence" value="ECO:0007669"/>
    <property type="project" value="UniProtKB-KW"/>
</dbReference>
<comment type="similarity">
    <text evidence="10">In the N-terminal section; belongs to the FAD-binding oxidoreductase type 6 family.</text>
</comment>
<dbReference type="CDD" id="cd00207">
    <property type="entry name" value="fer2"/>
    <property type="match status" value="1"/>
</dbReference>
<evidence type="ECO:0000259" key="12">
    <source>
        <dbReference type="PROSITE" id="PS51384"/>
    </source>
</evidence>
<reference evidence="13" key="1">
    <citation type="submission" date="2020-12" db="EMBL/GenBank/DDBJ databases">
        <title>Methylobrevis albus sp. nov., isolated from fresh water lack sediment.</title>
        <authorList>
            <person name="Zou Q."/>
        </authorList>
    </citation>
    <scope>NUCLEOTIDE SEQUENCE</scope>
    <source>
        <strain evidence="13">L22</strain>
    </source>
</reference>
<dbReference type="Gene3D" id="3.10.20.30">
    <property type="match status" value="1"/>
</dbReference>
<evidence type="ECO:0000256" key="4">
    <source>
        <dbReference type="ARBA" id="ARBA00022723"/>
    </source>
</evidence>
<evidence type="ECO:0000256" key="9">
    <source>
        <dbReference type="ARBA" id="ARBA00034078"/>
    </source>
</evidence>
<dbReference type="InterPro" id="IPR001709">
    <property type="entry name" value="Flavoprot_Pyr_Nucl_cyt_Rdtase"/>
</dbReference>
<organism evidence="13 14">
    <name type="scientific">Methylobrevis albus</name>
    <dbReference type="NCBI Taxonomy" id="2793297"/>
    <lineage>
        <taxon>Bacteria</taxon>
        <taxon>Pseudomonadati</taxon>
        <taxon>Pseudomonadota</taxon>
        <taxon>Alphaproteobacteria</taxon>
        <taxon>Hyphomicrobiales</taxon>
        <taxon>Pleomorphomonadaceae</taxon>
        <taxon>Methylobrevis</taxon>
    </lineage>
</organism>
<dbReference type="InterPro" id="IPR008333">
    <property type="entry name" value="Cbr1-like_FAD-bd_dom"/>
</dbReference>
<proteinExistence type="inferred from homology"/>
<dbReference type="PANTHER" id="PTHR47354:SF6">
    <property type="entry name" value="NADH OXIDOREDUCTASE HCR"/>
    <property type="match status" value="1"/>
</dbReference>
<dbReference type="SUPFAM" id="SSF63380">
    <property type="entry name" value="Riboflavin synthase domain-like"/>
    <property type="match status" value="1"/>
</dbReference>
<comment type="cofactor">
    <cofactor evidence="1">
        <name>FAD</name>
        <dbReference type="ChEBI" id="CHEBI:57692"/>
    </cofactor>
</comment>
<dbReference type="InterPro" id="IPR001041">
    <property type="entry name" value="2Fe-2S_ferredoxin-type"/>
</dbReference>
<dbReference type="Pfam" id="PF00175">
    <property type="entry name" value="NAD_binding_1"/>
    <property type="match status" value="1"/>
</dbReference>
<dbReference type="Gene3D" id="3.40.50.80">
    <property type="entry name" value="Nucleotide-binding domain of ferredoxin-NADP reductase (FNR) module"/>
    <property type="match status" value="1"/>
</dbReference>
<evidence type="ECO:0000256" key="1">
    <source>
        <dbReference type="ARBA" id="ARBA00001974"/>
    </source>
</evidence>
<keyword evidence="3" id="KW-0001">2Fe-2S</keyword>
<keyword evidence="4" id="KW-0479">Metal-binding</keyword>
<dbReference type="EMBL" id="JADZLT010000043">
    <property type="protein sequence ID" value="MBH0237382.1"/>
    <property type="molecule type" value="Genomic_DNA"/>
</dbReference>
<dbReference type="Gene3D" id="2.40.30.10">
    <property type="entry name" value="Translation factors"/>
    <property type="match status" value="1"/>
</dbReference>
<comment type="cofactor">
    <cofactor evidence="9">
        <name>[2Fe-2S] cluster</name>
        <dbReference type="ChEBI" id="CHEBI:190135"/>
    </cofactor>
</comment>
<dbReference type="Proteomes" id="UP000631694">
    <property type="component" value="Unassembled WGS sequence"/>
</dbReference>
<keyword evidence="2" id="KW-0285">Flavoprotein</keyword>
<dbReference type="InterPro" id="IPR017938">
    <property type="entry name" value="Riboflavin_synthase-like_b-brl"/>
</dbReference>
<dbReference type="GO" id="GO:0051537">
    <property type="term" value="F:2 iron, 2 sulfur cluster binding"/>
    <property type="evidence" value="ECO:0007669"/>
    <property type="project" value="UniProtKB-KW"/>
</dbReference>
<evidence type="ECO:0000256" key="10">
    <source>
        <dbReference type="ARBA" id="ARBA00061434"/>
    </source>
</evidence>
<dbReference type="InterPro" id="IPR017927">
    <property type="entry name" value="FAD-bd_FR_type"/>
</dbReference>
<name>A0A931MXM8_9HYPH</name>
<dbReference type="InterPro" id="IPR006058">
    <property type="entry name" value="2Fe2S_fd_BS"/>
</dbReference>
<keyword evidence="8" id="KW-0411">Iron-sulfur</keyword>
<dbReference type="AlphaFoldDB" id="A0A931MXM8"/>
<keyword evidence="6" id="KW-0560">Oxidoreductase</keyword>
<dbReference type="Pfam" id="PF00970">
    <property type="entry name" value="FAD_binding_6"/>
    <property type="match status" value="1"/>
</dbReference>
<dbReference type="InterPro" id="IPR036010">
    <property type="entry name" value="2Fe-2S_ferredoxin-like_sf"/>
</dbReference>
<comment type="caution">
    <text evidence="13">The sequence shown here is derived from an EMBL/GenBank/DDBJ whole genome shotgun (WGS) entry which is preliminary data.</text>
</comment>
<feature type="domain" description="2Fe-2S ferredoxin-type" evidence="11">
    <location>
        <begin position="298"/>
        <end position="382"/>
    </location>
</feature>
<dbReference type="PROSITE" id="PS51085">
    <property type="entry name" value="2FE2S_FER_2"/>
    <property type="match status" value="1"/>
</dbReference>
<dbReference type="GO" id="GO:0016491">
    <property type="term" value="F:oxidoreductase activity"/>
    <property type="evidence" value="ECO:0007669"/>
    <property type="project" value="UniProtKB-KW"/>
</dbReference>